<evidence type="ECO:0000313" key="3">
    <source>
        <dbReference type="Proteomes" id="UP000613840"/>
    </source>
</evidence>
<evidence type="ECO:0000256" key="1">
    <source>
        <dbReference type="SAM" id="Phobius"/>
    </source>
</evidence>
<dbReference type="EMBL" id="BMMZ01000001">
    <property type="protein sequence ID" value="GGL46692.1"/>
    <property type="molecule type" value="Genomic_DNA"/>
</dbReference>
<reference evidence="2" key="2">
    <citation type="submission" date="2020-09" db="EMBL/GenBank/DDBJ databases">
        <authorList>
            <person name="Sun Q."/>
            <person name="Zhou Y."/>
        </authorList>
    </citation>
    <scope>NUCLEOTIDE SEQUENCE</scope>
    <source>
        <strain evidence="2">CGMCC 4.7306</strain>
    </source>
</reference>
<evidence type="ECO:0000313" key="2">
    <source>
        <dbReference type="EMBL" id="GGL46692.1"/>
    </source>
</evidence>
<dbReference type="Proteomes" id="UP000613840">
    <property type="component" value="Unassembled WGS sequence"/>
</dbReference>
<dbReference type="Pfam" id="PF14155">
    <property type="entry name" value="DUF4307"/>
    <property type="match status" value="1"/>
</dbReference>
<name>A0A917S0B7_9ACTN</name>
<keyword evidence="1" id="KW-0472">Membrane</keyword>
<comment type="caution">
    <text evidence="2">The sequence shown here is derived from an EMBL/GenBank/DDBJ whole genome shotgun (WGS) entry which is preliminary data.</text>
</comment>
<reference evidence="2" key="1">
    <citation type="journal article" date="2014" name="Int. J. Syst. Evol. Microbiol.">
        <title>Complete genome sequence of Corynebacterium casei LMG S-19264T (=DSM 44701T), isolated from a smear-ripened cheese.</title>
        <authorList>
            <consortium name="US DOE Joint Genome Institute (JGI-PGF)"/>
            <person name="Walter F."/>
            <person name="Albersmeier A."/>
            <person name="Kalinowski J."/>
            <person name="Ruckert C."/>
        </authorList>
    </citation>
    <scope>NUCLEOTIDE SEQUENCE</scope>
    <source>
        <strain evidence="2">CGMCC 4.7306</strain>
    </source>
</reference>
<keyword evidence="3" id="KW-1185">Reference proteome</keyword>
<accession>A0A917S0B7</accession>
<sequence length="134" mass="14415">MACVPAPSVTRYPHRRRTRRRPLLIAIVAAVAAIGLGWLLWAAYEQADPAVSGDVHVFTIDSAQKVSFTLTVQRKDPSVPVSCTVIAQASDFETVGQKTISVPAAPTSVVDVPQELKTIREATSVSVSQCWVNS</sequence>
<proteinExistence type="predicted"/>
<protein>
    <recommendedName>
        <fullName evidence="4">DUF4307 domain-containing protein</fullName>
    </recommendedName>
</protein>
<evidence type="ECO:0008006" key="4">
    <source>
        <dbReference type="Google" id="ProtNLM"/>
    </source>
</evidence>
<keyword evidence="1" id="KW-0812">Transmembrane</keyword>
<dbReference type="AlphaFoldDB" id="A0A917S0B7"/>
<gene>
    <name evidence="2" type="ORF">GCM10011575_00680</name>
</gene>
<dbReference type="InterPro" id="IPR025443">
    <property type="entry name" value="DUF4307"/>
</dbReference>
<feature type="transmembrane region" description="Helical" evidence="1">
    <location>
        <begin position="23"/>
        <end position="44"/>
    </location>
</feature>
<organism evidence="2 3">
    <name type="scientific">Microlunatus endophyticus</name>
    <dbReference type="NCBI Taxonomy" id="1716077"/>
    <lineage>
        <taxon>Bacteria</taxon>
        <taxon>Bacillati</taxon>
        <taxon>Actinomycetota</taxon>
        <taxon>Actinomycetes</taxon>
        <taxon>Propionibacteriales</taxon>
        <taxon>Propionibacteriaceae</taxon>
        <taxon>Microlunatus</taxon>
    </lineage>
</organism>
<keyword evidence="1" id="KW-1133">Transmembrane helix</keyword>